<dbReference type="KEGG" id="toy:FO059_05575"/>
<evidence type="ECO:0000313" key="4">
    <source>
        <dbReference type="Proteomes" id="UP000317344"/>
    </source>
</evidence>
<feature type="compositionally biased region" description="Basic and acidic residues" evidence="1">
    <location>
        <begin position="287"/>
        <end position="302"/>
    </location>
</feature>
<gene>
    <name evidence="3" type="ORF">FO059_05575</name>
</gene>
<keyword evidence="4" id="KW-1185">Reference proteome</keyword>
<protein>
    <submittedName>
        <fullName evidence="3">DUF222 domain-containing protein</fullName>
    </submittedName>
</protein>
<accession>A0A516X1F3</accession>
<dbReference type="EMBL" id="CP041765">
    <property type="protein sequence ID" value="QDQ96898.1"/>
    <property type="molecule type" value="Genomic_DNA"/>
</dbReference>
<feature type="region of interest" description="Disordered" evidence="1">
    <location>
        <begin position="276"/>
        <end position="302"/>
    </location>
</feature>
<reference evidence="3 4" key="2">
    <citation type="submission" date="2019-07" db="EMBL/GenBank/DDBJ databases">
        <authorList>
            <person name="Huang Y."/>
        </authorList>
    </citation>
    <scope>NUCLEOTIDE SEQUENCE [LARGE SCALE GENOMIC DNA]</scope>
    <source>
        <strain evidence="3 4">HY188</strain>
    </source>
</reference>
<organism evidence="3 4">
    <name type="scientific">Tomitella fengzijianii</name>
    <dbReference type="NCBI Taxonomy" id="2597660"/>
    <lineage>
        <taxon>Bacteria</taxon>
        <taxon>Bacillati</taxon>
        <taxon>Actinomycetota</taxon>
        <taxon>Actinomycetes</taxon>
        <taxon>Mycobacteriales</taxon>
        <taxon>Tomitella</taxon>
    </lineage>
</organism>
<reference evidence="3 4" key="1">
    <citation type="submission" date="2019-07" db="EMBL/GenBank/DDBJ databases">
        <title>Tomitella cavernea sp. nov., an actinomycete isolated from soil.</title>
        <authorList>
            <person name="Cheng J."/>
        </authorList>
    </citation>
    <scope>NUCLEOTIDE SEQUENCE [LARGE SCALE GENOMIC DNA]</scope>
    <source>
        <strain evidence="3 4">HY188</strain>
    </source>
</reference>
<feature type="domain" description="HNH nuclease" evidence="2">
    <location>
        <begin position="437"/>
        <end position="489"/>
    </location>
</feature>
<dbReference type="AlphaFoldDB" id="A0A516X1F3"/>
<feature type="region of interest" description="Disordered" evidence="1">
    <location>
        <begin position="316"/>
        <end position="343"/>
    </location>
</feature>
<feature type="region of interest" description="Disordered" evidence="1">
    <location>
        <begin position="180"/>
        <end position="249"/>
    </location>
</feature>
<feature type="compositionally biased region" description="Gly residues" evidence="1">
    <location>
        <begin position="206"/>
        <end position="226"/>
    </location>
</feature>
<name>A0A516X1F3_9ACTN</name>
<feature type="compositionally biased region" description="Basic residues" evidence="1">
    <location>
        <begin position="17"/>
        <end position="32"/>
    </location>
</feature>
<feature type="region of interest" description="Disordered" evidence="1">
    <location>
        <begin position="1"/>
        <end position="45"/>
    </location>
</feature>
<evidence type="ECO:0000256" key="1">
    <source>
        <dbReference type="SAM" id="MobiDB-lite"/>
    </source>
</evidence>
<dbReference type="SMART" id="SM00507">
    <property type="entry name" value="HNHc"/>
    <property type="match status" value="1"/>
</dbReference>
<sequence>MTSNNRSRMVDSAAGGCRRKPGGGTMGRRRGRNTGAGGASASPMTASLWRRTEPELVEGLDDAVHSLFAREVEMLRLIAELSGRGSDVGNPAHVASMVAERTTMSLYLARNLVAFARRLHDRPLVFEAYAGEQISKPAATLIMDFLDDPPPDMPADEVATAESVLVEFVRTHKQAELSATIDGIREHYTEPPVDPEAGPTGEHSDGGGGDDSGGGDGGSAAGGDESGQGVPWPLRRRSDTFGGDDTTRNTLFLSRTLGGRYVLRGDLDAETGERLSVALSPYSAPRPEPDGTSDRRSASKRRADGLAEYLRRHTTCSAADAQESPGAEPARGGAGAAGGMHDFGGGAGTGTTLSVHIGLRDLADTDADHDVRAGLISAGRYGEVFDNLPHGMTDWFAALPVSAARRLACDAAVTPVGVDGHGAPLNVGRSRRLATVAQRRALAARDHGCAFPRCDRPPAWCVAHHVHHWADGGPTDMDNLVGLCTEHHRSVHHHGWTVKVDAATRRPRFRAPAGHSLSLQWIDSDGGAQPPPE</sequence>
<evidence type="ECO:0000313" key="3">
    <source>
        <dbReference type="EMBL" id="QDQ96898.1"/>
    </source>
</evidence>
<dbReference type="Gene3D" id="1.10.30.50">
    <property type="match status" value="1"/>
</dbReference>
<dbReference type="OrthoDB" id="4419061at2"/>
<dbReference type="InterPro" id="IPR003615">
    <property type="entry name" value="HNH_nuc"/>
</dbReference>
<dbReference type="CDD" id="cd00085">
    <property type="entry name" value="HNHc"/>
    <property type="match status" value="1"/>
</dbReference>
<proteinExistence type="predicted"/>
<dbReference type="Proteomes" id="UP000317344">
    <property type="component" value="Chromosome"/>
</dbReference>
<evidence type="ECO:0000259" key="2">
    <source>
        <dbReference type="SMART" id="SM00507"/>
    </source>
</evidence>
<feature type="compositionally biased region" description="Gly residues" evidence="1">
    <location>
        <begin position="332"/>
        <end position="343"/>
    </location>
</feature>
<dbReference type="Pfam" id="PF02720">
    <property type="entry name" value="DUF222"/>
    <property type="match status" value="1"/>
</dbReference>
<dbReference type="InterPro" id="IPR003870">
    <property type="entry name" value="DUF222"/>
</dbReference>